<organism evidence="3 4">
    <name type="scientific">Plasmodium ovale curtisi</name>
    <dbReference type="NCBI Taxonomy" id="864141"/>
    <lineage>
        <taxon>Eukaryota</taxon>
        <taxon>Sar</taxon>
        <taxon>Alveolata</taxon>
        <taxon>Apicomplexa</taxon>
        <taxon>Aconoidasida</taxon>
        <taxon>Haemosporida</taxon>
        <taxon>Plasmodiidae</taxon>
        <taxon>Plasmodium</taxon>
        <taxon>Plasmodium (Plasmodium)</taxon>
    </lineage>
</organism>
<keyword evidence="2" id="KW-0472">Membrane</keyword>
<dbReference type="InterPro" id="IPR008780">
    <property type="entry name" value="Plasmodium_Vir"/>
</dbReference>
<reference evidence="4" key="1">
    <citation type="submission" date="2016-05" db="EMBL/GenBank/DDBJ databases">
        <authorList>
            <person name="Naeem Raeece"/>
        </authorList>
    </citation>
    <scope>NUCLEOTIDE SEQUENCE [LARGE SCALE GENOMIC DNA]</scope>
</reference>
<dbReference type="EMBL" id="FLQU01002223">
    <property type="protein sequence ID" value="SBS95970.1"/>
    <property type="molecule type" value="Genomic_DNA"/>
</dbReference>
<feature type="transmembrane region" description="Helical" evidence="2">
    <location>
        <begin position="601"/>
        <end position="621"/>
    </location>
</feature>
<evidence type="ECO:0000313" key="4">
    <source>
        <dbReference type="Proteomes" id="UP000078560"/>
    </source>
</evidence>
<evidence type="ECO:0000256" key="1">
    <source>
        <dbReference type="SAM" id="MobiDB-lite"/>
    </source>
</evidence>
<evidence type="ECO:0000256" key="2">
    <source>
        <dbReference type="SAM" id="Phobius"/>
    </source>
</evidence>
<dbReference type="Pfam" id="PF05795">
    <property type="entry name" value="Plasmodium_Vir"/>
    <property type="match status" value="1"/>
</dbReference>
<dbReference type="Proteomes" id="UP000078560">
    <property type="component" value="Unassembled WGS sequence"/>
</dbReference>
<sequence length="673" mass="80149">MSEDIVDKTRILLKQDNTFFDNTDLYKFNGHISAVIKDDALNIYEKCKKKEAPKENDICDIDKKIEQCFGKNGESVKPAIDGSKHCDYLLYHMSDKIEECKYNFPCMNWFYEKFETFWKRSSCCEKKSSEECKKKFVKEYDMKVLKNKKELYRFLEYYVNIKSTLKEEKSKKENIFCTYVQYMLDLYYVLVEEVRKYKFTKYENDLKYFQSIFVNLDDLTTLKKECKYENLSEVLPAEEENTKLPKQVNFERFIPEKSYLSEKGEKAPEEINSILKGTPSYNLYDEFDTEVTADTNKGYCTELFKEESNYKSEAIKICKQIINNFNMLYKNNIKTKADNRCLHYKYWVYHKIWKLITDKSEYKNAEQIIKKFVTVQTEKNTPNNEEERICHYYFIFNDLIELNAKKEEKDLHDYFKYYYIIEEKISGNTREKEKYKDYLNYIYKLYIRHKIGWNCCHMSGIDPLCTHYFKCEEEYNPNDLIDMLNGTSKDNIKNKYKHIPVVHIGERKKDDPLDGENVMRIQFGRCTRIYDPNDTTKVISLRCDYRASHDHSNNFNKNLPDGRRKDTGKSTSAVISPVNMGNSSGVSGIAEEESNPTSYKIPTSVALGIGTVFTFFLYYKFTPFGSLFGKRNRERTSFEDDFNEEYIQELYYGSEYEEVNPRSRRIQIAYQRA</sequence>
<keyword evidence="2" id="KW-1133">Transmembrane helix</keyword>
<protein>
    <submittedName>
        <fullName evidence="3">PIR Superfamily Protein</fullName>
    </submittedName>
</protein>
<gene>
    <name evidence="3" type="ORF">POVCU2_0100280</name>
</gene>
<proteinExistence type="predicted"/>
<accession>A0A1A8WX78</accession>
<dbReference type="AlphaFoldDB" id="A0A1A8WX78"/>
<name>A0A1A8WX78_PLAOA</name>
<keyword evidence="2" id="KW-0812">Transmembrane</keyword>
<evidence type="ECO:0000313" key="3">
    <source>
        <dbReference type="EMBL" id="SBS95970.1"/>
    </source>
</evidence>
<feature type="region of interest" description="Disordered" evidence="1">
    <location>
        <begin position="554"/>
        <end position="577"/>
    </location>
</feature>